<name>A0A498CAB8_9GAMM</name>
<sequence length="377" mass="42446">MLLVLTCRWQKTQATALKRTRSIKQVIDEKHVKKGNPFEKTALSSTLHIGLQEFILDGNFIVEDEESTTSGLLAYIASAAPWCSEAYGTAPDFTWVKYKKNGNEDHAEPSTGADFALILRVNGDITRAAVFQAKRMLQESATFDVHRISPARSEPDRIAEPQFLRLFDHGRSILTNANKSADLKHLHWIHYLIYQRDLFSCVPMSDLAGLHTAYTSARESMKDSYLTRLKKMESASKTGKIKSIRKIRLAETLWRSARIPKASFTDNTKSLATLFAYGPSQQRQIPPGWLTLTTESVTAFANALRKEMDVYELKFDPALEPSLAQVVDSLRKERKDRANKLSQKLIQGIQNDVAKMVEQSQLSPQVTATKSPTGSRR</sequence>
<feature type="compositionally biased region" description="Polar residues" evidence="1">
    <location>
        <begin position="358"/>
        <end position="377"/>
    </location>
</feature>
<evidence type="ECO:0000313" key="3">
    <source>
        <dbReference type="Proteomes" id="UP000274786"/>
    </source>
</evidence>
<protein>
    <submittedName>
        <fullName evidence="2">Uncharacterized protein</fullName>
    </submittedName>
</protein>
<dbReference type="EMBL" id="RCDC01000007">
    <property type="protein sequence ID" value="RLK49840.1"/>
    <property type="molecule type" value="Genomic_DNA"/>
</dbReference>
<organism evidence="2 3">
    <name type="scientific">Stenotrophomonas rhizophila</name>
    <dbReference type="NCBI Taxonomy" id="216778"/>
    <lineage>
        <taxon>Bacteria</taxon>
        <taxon>Pseudomonadati</taxon>
        <taxon>Pseudomonadota</taxon>
        <taxon>Gammaproteobacteria</taxon>
        <taxon>Lysobacterales</taxon>
        <taxon>Lysobacteraceae</taxon>
        <taxon>Stenotrophomonas</taxon>
    </lineage>
</organism>
<dbReference type="RefSeq" id="WP_121043009.1">
    <property type="nucleotide sequence ID" value="NZ_RCDC01000007.1"/>
</dbReference>
<evidence type="ECO:0000313" key="2">
    <source>
        <dbReference type="EMBL" id="RLK49840.1"/>
    </source>
</evidence>
<evidence type="ECO:0000256" key="1">
    <source>
        <dbReference type="SAM" id="MobiDB-lite"/>
    </source>
</evidence>
<feature type="region of interest" description="Disordered" evidence="1">
    <location>
        <begin position="357"/>
        <end position="377"/>
    </location>
</feature>
<comment type="caution">
    <text evidence="2">The sequence shown here is derived from an EMBL/GenBank/DDBJ whole genome shotgun (WGS) entry which is preliminary data.</text>
</comment>
<reference evidence="2 3" key="1">
    <citation type="submission" date="2018-10" db="EMBL/GenBank/DDBJ databases">
        <title>Comparative analysis of microorganisms from saline springs in Andes Mountain Range, Colombia.</title>
        <authorList>
            <person name="Rubin E."/>
        </authorList>
    </citation>
    <scope>NUCLEOTIDE SEQUENCE [LARGE SCALE GENOMIC DNA]</scope>
    <source>
        <strain evidence="2 3">USBA GBX 843</strain>
    </source>
</reference>
<proteinExistence type="predicted"/>
<accession>A0A498CAB8</accession>
<dbReference type="Proteomes" id="UP000274786">
    <property type="component" value="Unassembled WGS sequence"/>
</dbReference>
<dbReference type="AlphaFoldDB" id="A0A498CAB8"/>
<gene>
    <name evidence="2" type="ORF">BCL79_3325</name>
</gene>